<evidence type="ECO:0000313" key="2">
    <source>
        <dbReference type="EMBL" id="RSH87093.1"/>
    </source>
</evidence>
<dbReference type="OrthoDB" id="10403708at2759"/>
<name>A0A427Y7M3_9TREE</name>
<dbReference type="Proteomes" id="UP000279259">
    <property type="component" value="Unassembled WGS sequence"/>
</dbReference>
<dbReference type="EMBL" id="RSCD01000018">
    <property type="protein sequence ID" value="RSH87093.1"/>
    <property type="molecule type" value="Genomic_DNA"/>
</dbReference>
<dbReference type="AlphaFoldDB" id="A0A427Y7M3"/>
<organism evidence="2 3">
    <name type="scientific">Saitozyma podzolica</name>
    <dbReference type="NCBI Taxonomy" id="1890683"/>
    <lineage>
        <taxon>Eukaryota</taxon>
        <taxon>Fungi</taxon>
        <taxon>Dikarya</taxon>
        <taxon>Basidiomycota</taxon>
        <taxon>Agaricomycotina</taxon>
        <taxon>Tremellomycetes</taxon>
        <taxon>Tremellales</taxon>
        <taxon>Trimorphomycetaceae</taxon>
        <taxon>Saitozyma</taxon>
    </lineage>
</organism>
<feature type="region of interest" description="Disordered" evidence="1">
    <location>
        <begin position="312"/>
        <end position="335"/>
    </location>
</feature>
<gene>
    <name evidence="2" type="ORF">EHS25_003582</name>
</gene>
<protein>
    <submittedName>
        <fullName evidence="2">Uncharacterized protein</fullName>
    </submittedName>
</protein>
<keyword evidence="3" id="KW-1185">Reference proteome</keyword>
<evidence type="ECO:0000313" key="3">
    <source>
        <dbReference type="Proteomes" id="UP000279259"/>
    </source>
</evidence>
<proteinExistence type="predicted"/>
<accession>A0A427Y7M3</accession>
<reference evidence="2 3" key="1">
    <citation type="submission" date="2018-11" db="EMBL/GenBank/DDBJ databases">
        <title>Genome sequence of Saitozyma podzolica DSM 27192.</title>
        <authorList>
            <person name="Aliyu H."/>
            <person name="Gorte O."/>
            <person name="Ochsenreither K."/>
        </authorList>
    </citation>
    <scope>NUCLEOTIDE SEQUENCE [LARGE SCALE GENOMIC DNA]</scope>
    <source>
        <strain evidence="2 3">DSM 27192</strain>
    </source>
</reference>
<sequence length="335" mass="35990">MSDTAGPSYDDTKLNIRLRSFEQEPSVVLLGRVNNPSIRTGRKGFKWRGSVYTVEQGESGDFERPGDLIKGFSKTVTADDLWEPVCTIESSSSSVDLSEHTKVCFVGNFSNTVLVPPSVRKCVVTSSSSEITLQGDRNVIVVGGSSNTVVATSGRVIEIPKNMIPMDVGSLVVTQDGEVFGGTQVFVSNFSNTINVLGDDNLVFDTGALPLLDPADFAGEIWGGDDPSNHKQTFTLGLLGALVKERQRDPSVLPKAGSSWSQVTADVLNTQEPTAVANLKEMFSATKYSEEGQIASAKYDSTGYKGQVTVEWTVDPGKNSESPDERNDQSVTSTT</sequence>
<evidence type="ECO:0000256" key="1">
    <source>
        <dbReference type="SAM" id="MobiDB-lite"/>
    </source>
</evidence>
<comment type="caution">
    <text evidence="2">The sequence shown here is derived from an EMBL/GenBank/DDBJ whole genome shotgun (WGS) entry which is preliminary data.</text>
</comment>